<evidence type="ECO:0000259" key="1">
    <source>
        <dbReference type="Pfam" id="PF00462"/>
    </source>
</evidence>
<organism evidence="2 3">
    <name type="scientific">Acetoanaerobium pronyense</name>
    <dbReference type="NCBI Taxonomy" id="1482736"/>
    <lineage>
        <taxon>Bacteria</taxon>
        <taxon>Bacillati</taxon>
        <taxon>Bacillota</taxon>
        <taxon>Clostridia</taxon>
        <taxon>Peptostreptococcales</taxon>
        <taxon>Filifactoraceae</taxon>
        <taxon>Acetoanaerobium</taxon>
    </lineage>
</organism>
<proteinExistence type="predicted"/>
<dbReference type="PANTHER" id="PTHR34386:SF1">
    <property type="entry name" value="GLUTAREDOXIN-LIKE PROTEIN NRDH"/>
    <property type="match status" value="1"/>
</dbReference>
<dbReference type="Proteomes" id="UP001314903">
    <property type="component" value="Unassembled WGS sequence"/>
</dbReference>
<sequence length="76" mass="8556">MKTVVVYTSSTCPHCHTAKDYLKGKGVEYSEKNVSEDPEARKELIQKKIMGVPAIFIDEEVVVGFDKERIDQLLGL</sequence>
<dbReference type="Gene3D" id="3.40.30.10">
    <property type="entry name" value="Glutaredoxin"/>
    <property type="match status" value="1"/>
</dbReference>
<dbReference type="PROSITE" id="PS51354">
    <property type="entry name" value="GLUTAREDOXIN_2"/>
    <property type="match status" value="1"/>
</dbReference>
<dbReference type="PANTHER" id="PTHR34386">
    <property type="entry name" value="GLUTAREDOXIN"/>
    <property type="match status" value="1"/>
</dbReference>
<reference evidence="2 3" key="1">
    <citation type="submission" date="2021-03" db="EMBL/GenBank/DDBJ databases">
        <title>Genomic Encyclopedia of Type Strains, Phase IV (KMG-IV): sequencing the most valuable type-strain genomes for metagenomic binning, comparative biology and taxonomic classification.</title>
        <authorList>
            <person name="Goeker M."/>
        </authorList>
    </citation>
    <scope>NUCLEOTIDE SEQUENCE [LARGE SCALE GENOMIC DNA]</scope>
    <source>
        <strain evidence="2 3">DSM 27512</strain>
    </source>
</reference>
<feature type="domain" description="Glutaredoxin" evidence="1">
    <location>
        <begin position="4"/>
        <end position="62"/>
    </location>
</feature>
<accession>A0ABS4KID3</accession>
<dbReference type="InterPro" id="IPR011767">
    <property type="entry name" value="GLR_AS"/>
</dbReference>
<dbReference type="InterPro" id="IPR002109">
    <property type="entry name" value="Glutaredoxin"/>
</dbReference>
<evidence type="ECO:0000313" key="3">
    <source>
        <dbReference type="Proteomes" id="UP001314903"/>
    </source>
</evidence>
<dbReference type="EMBL" id="JAGGLI010000012">
    <property type="protein sequence ID" value="MBP2027515.1"/>
    <property type="molecule type" value="Genomic_DNA"/>
</dbReference>
<dbReference type="InterPro" id="IPR011911">
    <property type="entry name" value="GlrX_YruB"/>
</dbReference>
<dbReference type="InterPro" id="IPR036249">
    <property type="entry name" value="Thioredoxin-like_sf"/>
</dbReference>
<keyword evidence="3" id="KW-1185">Reference proteome</keyword>
<dbReference type="CDD" id="cd02976">
    <property type="entry name" value="NrdH"/>
    <property type="match status" value="1"/>
</dbReference>
<dbReference type="RefSeq" id="WP_209660577.1">
    <property type="nucleotide sequence ID" value="NZ_JAGGLI010000012.1"/>
</dbReference>
<dbReference type="Pfam" id="PF00462">
    <property type="entry name" value="Glutaredoxin"/>
    <property type="match status" value="1"/>
</dbReference>
<dbReference type="PROSITE" id="PS00195">
    <property type="entry name" value="GLUTAREDOXIN_1"/>
    <property type="match status" value="1"/>
</dbReference>
<dbReference type="SUPFAM" id="SSF52833">
    <property type="entry name" value="Thioredoxin-like"/>
    <property type="match status" value="1"/>
</dbReference>
<evidence type="ECO:0000313" key="2">
    <source>
        <dbReference type="EMBL" id="MBP2027515.1"/>
    </source>
</evidence>
<comment type="caution">
    <text evidence="2">The sequence shown here is derived from an EMBL/GenBank/DDBJ whole genome shotgun (WGS) entry which is preliminary data.</text>
</comment>
<dbReference type="InterPro" id="IPR051548">
    <property type="entry name" value="Grx-like_ET"/>
</dbReference>
<protein>
    <submittedName>
        <fullName evidence="2">Glutaredoxin-like YruB-family protein</fullName>
    </submittedName>
</protein>
<name>A0ABS4KID3_9FIRM</name>
<dbReference type="NCBIfam" id="TIGR02196">
    <property type="entry name" value="GlrX_YruB"/>
    <property type="match status" value="1"/>
</dbReference>
<gene>
    <name evidence="2" type="ORF">J2Z35_001312</name>
</gene>